<organism evidence="2 3">
    <name type="scientific">Brassica napus</name>
    <name type="common">Rape</name>
    <dbReference type="NCBI Taxonomy" id="3708"/>
    <lineage>
        <taxon>Eukaryota</taxon>
        <taxon>Viridiplantae</taxon>
        <taxon>Streptophyta</taxon>
        <taxon>Embryophyta</taxon>
        <taxon>Tracheophyta</taxon>
        <taxon>Spermatophyta</taxon>
        <taxon>Magnoliopsida</taxon>
        <taxon>eudicotyledons</taxon>
        <taxon>Gunneridae</taxon>
        <taxon>Pentapetalae</taxon>
        <taxon>rosids</taxon>
        <taxon>malvids</taxon>
        <taxon>Brassicales</taxon>
        <taxon>Brassicaceae</taxon>
        <taxon>Brassiceae</taxon>
        <taxon>Brassica</taxon>
    </lineage>
</organism>
<accession>A0ABQ8A249</accession>
<dbReference type="Proteomes" id="UP000824890">
    <property type="component" value="Unassembled WGS sequence"/>
</dbReference>
<feature type="region of interest" description="Disordered" evidence="1">
    <location>
        <begin position="155"/>
        <end position="175"/>
    </location>
</feature>
<dbReference type="InterPro" id="IPR053307">
    <property type="entry name" value="Mitochondrial_IM_protease"/>
</dbReference>
<comment type="caution">
    <text evidence="2">The sequence shown here is derived from an EMBL/GenBank/DDBJ whole genome shotgun (WGS) entry which is preliminary data.</text>
</comment>
<dbReference type="PANTHER" id="PTHR47040">
    <property type="entry name" value="OSJNBA0068L06.9 PROTEIN"/>
    <property type="match status" value="1"/>
</dbReference>
<dbReference type="PANTHER" id="PTHR47040:SF1">
    <property type="entry name" value="MITOCHONDRIAL ATP-INDEPENDENT INNER MEMBRANE PROTEASE SUBUNIT 2"/>
    <property type="match status" value="1"/>
</dbReference>
<protein>
    <submittedName>
        <fullName evidence="2">Uncharacterized protein</fullName>
    </submittedName>
</protein>
<name>A0ABQ8A249_BRANA</name>
<gene>
    <name evidence="2" type="ORF">HID58_062668</name>
</gene>
<evidence type="ECO:0000313" key="2">
    <source>
        <dbReference type="EMBL" id="KAH0886572.1"/>
    </source>
</evidence>
<sequence>MASMLTWLRYMAHKLESQDEKGRLLILECFYIHTDPKYRSLHDLCLLIGILSLGIYSLEILCRRIRDGMGDDDDKEEPFVLEKDQCWVEAENKEIKAKHMIVVTFGPVSTANIVGRAMYCLRTAVVHGPVRNRYKKAESLSRLLANKIGPIRYEGSKKKKKNSGSAENEPEQAIVDLSGAEPLSVHCREREESPSSATSSSCYLERRLKKLLKGQGGKETGTVDSLLKLLKKHWRMQRGRDGGMKSI</sequence>
<keyword evidence="3" id="KW-1185">Reference proteome</keyword>
<evidence type="ECO:0000256" key="1">
    <source>
        <dbReference type="SAM" id="MobiDB-lite"/>
    </source>
</evidence>
<proteinExistence type="predicted"/>
<dbReference type="EMBL" id="JAGKQM010000014">
    <property type="protein sequence ID" value="KAH0886572.1"/>
    <property type="molecule type" value="Genomic_DNA"/>
</dbReference>
<reference evidence="2 3" key="1">
    <citation type="submission" date="2021-05" db="EMBL/GenBank/DDBJ databases">
        <title>Genome Assembly of Synthetic Allotetraploid Brassica napus Reveals Homoeologous Exchanges between Subgenomes.</title>
        <authorList>
            <person name="Davis J.T."/>
        </authorList>
    </citation>
    <scope>NUCLEOTIDE SEQUENCE [LARGE SCALE GENOMIC DNA]</scope>
    <source>
        <strain evidence="3">cv. Da-Ae</strain>
        <tissue evidence="2">Seedling</tissue>
    </source>
</reference>
<evidence type="ECO:0000313" key="3">
    <source>
        <dbReference type="Proteomes" id="UP000824890"/>
    </source>
</evidence>